<accession>A0ABW6BYM7</accession>
<dbReference type="Pfam" id="PF02630">
    <property type="entry name" value="SCO1-SenC"/>
    <property type="match status" value="1"/>
</dbReference>
<dbReference type="InterPro" id="IPR013766">
    <property type="entry name" value="Thioredoxin_domain"/>
</dbReference>
<feature type="domain" description="Thioredoxin" evidence="3">
    <location>
        <begin position="53"/>
        <end position="215"/>
    </location>
</feature>
<organism evidence="4 5">
    <name type="scientific">Pontibacter toksunensis</name>
    <dbReference type="NCBI Taxonomy" id="1332631"/>
    <lineage>
        <taxon>Bacteria</taxon>
        <taxon>Pseudomonadati</taxon>
        <taxon>Bacteroidota</taxon>
        <taxon>Cytophagia</taxon>
        <taxon>Cytophagales</taxon>
        <taxon>Hymenobacteraceae</taxon>
        <taxon>Pontibacter</taxon>
    </lineage>
</organism>
<dbReference type="PROSITE" id="PS51352">
    <property type="entry name" value="THIOREDOXIN_2"/>
    <property type="match status" value="1"/>
</dbReference>
<dbReference type="PANTHER" id="PTHR12151:SF25">
    <property type="entry name" value="LINALOOL DEHYDRATASE_ISOMERASE DOMAIN-CONTAINING PROTEIN"/>
    <property type="match status" value="1"/>
</dbReference>
<sequence length="221" mass="24845">MSNLKALILGILILVPILILAFVGVFGEHHFTLPTYYPKLDASGKVQYSTQGDTVFHQVPDFDLVSQEGETFTSADVAGDIYVAHFFSTNCPTRCQQISSQLVRVQEAFESKPEVKIVSVTVAPEIDSVEALQRYAATYGAKEDKWYFLTGEKQEILKLAREGYYLPEQEVGQQGFTYSDKLVLVDKEGRIRGVYDGTDQGEVDRLKTEINVLLDDYSKRK</sequence>
<dbReference type="InterPro" id="IPR036249">
    <property type="entry name" value="Thioredoxin-like_sf"/>
</dbReference>
<protein>
    <submittedName>
        <fullName evidence="4">SCO family protein</fullName>
    </submittedName>
</protein>
<dbReference type="SUPFAM" id="SSF52833">
    <property type="entry name" value="Thioredoxin-like"/>
    <property type="match status" value="1"/>
</dbReference>
<keyword evidence="2" id="KW-0186">Copper</keyword>
<gene>
    <name evidence="4" type="ORF">ACFS7Z_18085</name>
</gene>
<comment type="similarity">
    <text evidence="1">Belongs to the SCO1/2 family.</text>
</comment>
<evidence type="ECO:0000256" key="1">
    <source>
        <dbReference type="ARBA" id="ARBA00010996"/>
    </source>
</evidence>
<keyword evidence="5" id="KW-1185">Reference proteome</keyword>
<dbReference type="EMBL" id="JBHUOX010000015">
    <property type="protein sequence ID" value="MFD3002286.1"/>
    <property type="molecule type" value="Genomic_DNA"/>
</dbReference>
<evidence type="ECO:0000256" key="2">
    <source>
        <dbReference type="ARBA" id="ARBA00023008"/>
    </source>
</evidence>
<proteinExistence type="inferred from homology"/>
<evidence type="ECO:0000313" key="4">
    <source>
        <dbReference type="EMBL" id="MFD3002286.1"/>
    </source>
</evidence>
<dbReference type="Gene3D" id="3.40.30.10">
    <property type="entry name" value="Glutaredoxin"/>
    <property type="match status" value="1"/>
</dbReference>
<name>A0ABW6BYM7_9BACT</name>
<evidence type="ECO:0000259" key="3">
    <source>
        <dbReference type="PROSITE" id="PS51352"/>
    </source>
</evidence>
<dbReference type="CDD" id="cd02968">
    <property type="entry name" value="SCO"/>
    <property type="match status" value="1"/>
</dbReference>
<dbReference type="InterPro" id="IPR003782">
    <property type="entry name" value="SCO1/SenC"/>
</dbReference>
<evidence type="ECO:0000313" key="5">
    <source>
        <dbReference type="Proteomes" id="UP001597641"/>
    </source>
</evidence>
<dbReference type="PANTHER" id="PTHR12151">
    <property type="entry name" value="ELECTRON TRANSPORT PROTIN SCO1/SENC FAMILY MEMBER"/>
    <property type="match status" value="1"/>
</dbReference>
<comment type="caution">
    <text evidence="4">The sequence shown here is derived from an EMBL/GenBank/DDBJ whole genome shotgun (WGS) entry which is preliminary data.</text>
</comment>
<dbReference type="RefSeq" id="WP_377487572.1">
    <property type="nucleotide sequence ID" value="NZ_JBHUOX010000015.1"/>
</dbReference>
<dbReference type="Proteomes" id="UP001597641">
    <property type="component" value="Unassembled WGS sequence"/>
</dbReference>
<reference evidence="5" key="1">
    <citation type="journal article" date="2019" name="Int. J. Syst. Evol. Microbiol.">
        <title>The Global Catalogue of Microorganisms (GCM) 10K type strain sequencing project: providing services to taxonomists for standard genome sequencing and annotation.</title>
        <authorList>
            <consortium name="The Broad Institute Genomics Platform"/>
            <consortium name="The Broad Institute Genome Sequencing Center for Infectious Disease"/>
            <person name="Wu L."/>
            <person name="Ma J."/>
        </authorList>
    </citation>
    <scope>NUCLEOTIDE SEQUENCE [LARGE SCALE GENOMIC DNA]</scope>
    <source>
        <strain evidence="5">KCTC 23984</strain>
    </source>
</reference>